<dbReference type="InterPro" id="IPR032675">
    <property type="entry name" value="LRR_dom_sf"/>
</dbReference>
<gene>
    <name evidence="1" type="ORF">CONCODRAFT_72983</name>
</gene>
<organism evidence="1 2">
    <name type="scientific">Conidiobolus coronatus (strain ATCC 28846 / CBS 209.66 / NRRL 28638)</name>
    <name type="common">Delacroixia coronata</name>
    <dbReference type="NCBI Taxonomy" id="796925"/>
    <lineage>
        <taxon>Eukaryota</taxon>
        <taxon>Fungi</taxon>
        <taxon>Fungi incertae sedis</taxon>
        <taxon>Zoopagomycota</taxon>
        <taxon>Entomophthoromycotina</taxon>
        <taxon>Entomophthoromycetes</taxon>
        <taxon>Entomophthorales</taxon>
        <taxon>Ancylistaceae</taxon>
        <taxon>Conidiobolus</taxon>
    </lineage>
</organism>
<keyword evidence="2" id="KW-1185">Reference proteome</keyword>
<evidence type="ECO:0000313" key="1">
    <source>
        <dbReference type="EMBL" id="KXN67405.1"/>
    </source>
</evidence>
<name>A0A137NX73_CONC2</name>
<dbReference type="Gene3D" id="3.80.10.10">
    <property type="entry name" value="Ribonuclease Inhibitor"/>
    <property type="match status" value="1"/>
</dbReference>
<dbReference type="Proteomes" id="UP000070444">
    <property type="component" value="Unassembled WGS sequence"/>
</dbReference>
<protein>
    <recommendedName>
        <fullName evidence="3">RNI-like protein</fullName>
    </recommendedName>
</protein>
<dbReference type="SUPFAM" id="SSF52047">
    <property type="entry name" value="RNI-like"/>
    <property type="match status" value="1"/>
</dbReference>
<reference evidence="1 2" key="1">
    <citation type="journal article" date="2015" name="Genome Biol. Evol.">
        <title>Phylogenomic analyses indicate that early fungi evolved digesting cell walls of algal ancestors of land plants.</title>
        <authorList>
            <person name="Chang Y."/>
            <person name="Wang S."/>
            <person name="Sekimoto S."/>
            <person name="Aerts A.L."/>
            <person name="Choi C."/>
            <person name="Clum A."/>
            <person name="LaButti K.M."/>
            <person name="Lindquist E.A."/>
            <person name="Yee Ngan C."/>
            <person name="Ohm R.A."/>
            <person name="Salamov A.A."/>
            <person name="Grigoriev I.V."/>
            <person name="Spatafora J.W."/>
            <person name="Berbee M.L."/>
        </authorList>
    </citation>
    <scope>NUCLEOTIDE SEQUENCE [LARGE SCALE GENOMIC DNA]</scope>
    <source>
        <strain evidence="1 2">NRRL 28638</strain>
    </source>
</reference>
<proteinExistence type="predicted"/>
<evidence type="ECO:0000313" key="2">
    <source>
        <dbReference type="Proteomes" id="UP000070444"/>
    </source>
</evidence>
<dbReference type="OrthoDB" id="612216at2759"/>
<dbReference type="AlphaFoldDB" id="A0A137NX73"/>
<dbReference type="EMBL" id="KQ964638">
    <property type="protein sequence ID" value="KXN67405.1"/>
    <property type="molecule type" value="Genomic_DNA"/>
</dbReference>
<evidence type="ECO:0008006" key="3">
    <source>
        <dbReference type="Google" id="ProtNLM"/>
    </source>
</evidence>
<accession>A0A137NX73</accession>
<sequence length="460" mass="52762">MDYNFRINWLNIVFNFEFQSYLDIELLKEISLTSKLAREKLKPLVFKNLRLSKYNFDWGANNIVSSYYSYANGDQIKVTRSKSSKISNVNKILNNIAEDLKDAKKFSQSLHIEELSRPGVLLFPVVGLFDSLTVLKCNDCDIPFIKFIKLGELIPSLTNISLSNVNLTKLKAENFSPKQYTFPPNLIHLNITDCCVISSNLLLDPYEYLYNNDNSQRTSNCFALPEVSIPNLKKLTFCCNKKKNKGLKKFLELHPNLDSLTLGSFNFKLVNNLGALKNLQITKMSSFKDNIEYLKLDSIKKLGFFDIQVSDYANIKKLCTLCPNLEYLNVVIYSTNDYQNAIDGFLGSLVSNLSKLRTLKFKLLTYQIHTNNYGRNMVVMNTAENLDINKISNVEELIVVANGSAILNIKFENCSKLKRLRLESNNIRVDGDDFRQKFENYGSWAFKFNGYSINGYNLLK</sequence>